<dbReference type="SUPFAM" id="SSF57756">
    <property type="entry name" value="Retrovirus zinc finger-like domains"/>
    <property type="match status" value="1"/>
</dbReference>
<keyword evidence="4" id="KW-1185">Reference proteome</keyword>
<dbReference type="Gene3D" id="4.10.60.10">
    <property type="entry name" value="Zinc finger, CCHC-type"/>
    <property type="match status" value="1"/>
</dbReference>
<proteinExistence type="predicted"/>
<dbReference type="OrthoDB" id="694580at2759"/>
<dbReference type="InterPro" id="IPR036875">
    <property type="entry name" value="Znf_CCHC_sf"/>
</dbReference>
<evidence type="ECO:0000313" key="3">
    <source>
        <dbReference type="EMBL" id="KAD7477844.1"/>
    </source>
</evidence>
<reference evidence="3 4" key="1">
    <citation type="submission" date="2019-05" db="EMBL/GenBank/DDBJ databases">
        <title>Mikania micrantha, genome provides insights into the molecular mechanism of rapid growth.</title>
        <authorList>
            <person name="Liu B."/>
        </authorList>
    </citation>
    <scope>NUCLEOTIDE SEQUENCE [LARGE SCALE GENOMIC DNA]</scope>
    <source>
        <strain evidence="3">NLD-2019</strain>
        <tissue evidence="3">Leaf</tissue>
    </source>
</reference>
<dbReference type="PANTHER" id="PTHR35317">
    <property type="entry name" value="OS04G0629600 PROTEIN"/>
    <property type="match status" value="1"/>
</dbReference>
<keyword evidence="1" id="KW-0479">Metal-binding</keyword>
<dbReference type="Pfam" id="PF14223">
    <property type="entry name" value="Retrotran_gag_2"/>
    <property type="match status" value="1"/>
</dbReference>
<sequence length="326" mass="36617">MVPDWINLTVNSSCGVVYDEELSGVVYGEGGEGVGQVSEEEIRVQRSEEISHNAQDRRKKHVSEIVATVAKKDILAPCVQKPKPKPKKCPVLTSTNYPVWAIKVKTIMDAYGIWEAIEPTVGAAVDPKKSKMALAFLIQAIPEELVLQMESDTVDDFASKLSGLASKSRSLGSNLEEKVLVRRLLDSMPKSFLQIVASIEQCFELDTMPFDEAIGRLMAYEERIKGPNKEEEVQGRLMFSKREKEKKHGCEHCGCGSSNRDDFRRGRGRGRGSGKSQDCERFQRDKSHVRCFKCGEFGHFVNECPKWGKREEVNLSRCEDDEPTLL</sequence>
<comment type="caution">
    <text evidence="3">The sequence shown here is derived from an EMBL/GenBank/DDBJ whole genome shotgun (WGS) entry which is preliminary data.</text>
</comment>
<keyword evidence="1" id="KW-0863">Zinc-finger</keyword>
<feature type="domain" description="CCHC-type" evidence="2">
    <location>
        <begin position="290"/>
        <end position="306"/>
    </location>
</feature>
<dbReference type="PROSITE" id="PS50158">
    <property type="entry name" value="ZF_CCHC"/>
    <property type="match status" value="1"/>
</dbReference>
<dbReference type="Pfam" id="PF00098">
    <property type="entry name" value="zf-CCHC"/>
    <property type="match status" value="1"/>
</dbReference>
<dbReference type="EMBL" id="SZYD01000001">
    <property type="protein sequence ID" value="KAD7477844.1"/>
    <property type="molecule type" value="Genomic_DNA"/>
</dbReference>
<dbReference type="Proteomes" id="UP000326396">
    <property type="component" value="Linkage Group LG1"/>
</dbReference>
<dbReference type="InterPro" id="IPR001878">
    <property type="entry name" value="Znf_CCHC"/>
</dbReference>
<evidence type="ECO:0000259" key="2">
    <source>
        <dbReference type="PROSITE" id="PS50158"/>
    </source>
</evidence>
<accession>A0A5N6PZP3</accession>
<dbReference type="AlphaFoldDB" id="A0A5N6PZP3"/>
<organism evidence="3 4">
    <name type="scientific">Mikania micrantha</name>
    <name type="common">bitter vine</name>
    <dbReference type="NCBI Taxonomy" id="192012"/>
    <lineage>
        <taxon>Eukaryota</taxon>
        <taxon>Viridiplantae</taxon>
        <taxon>Streptophyta</taxon>
        <taxon>Embryophyta</taxon>
        <taxon>Tracheophyta</taxon>
        <taxon>Spermatophyta</taxon>
        <taxon>Magnoliopsida</taxon>
        <taxon>eudicotyledons</taxon>
        <taxon>Gunneridae</taxon>
        <taxon>Pentapetalae</taxon>
        <taxon>asterids</taxon>
        <taxon>campanulids</taxon>
        <taxon>Asterales</taxon>
        <taxon>Asteraceae</taxon>
        <taxon>Asteroideae</taxon>
        <taxon>Heliantheae alliance</taxon>
        <taxon>Eupatorieae</taxon>
        <taxon>Mikania</taxon>
    </lineage>
</organism>
<protein>
    <recommendedName>
        <fullName evidence="2">CCHC-type domain-containing protein</fullName>
    </recommendedName>
</protein>
<evidence type="ECO:0000256" key="1">
    <source>
        <dbReference type="PROSITE-ProRule" id="PRU00047"/>
    </source>
</evidence>
<dbReference type="SMART" id="SM00343">
    <property type="entry name" value="ZnF_C2HC"/>
    <property type="match status" value="1"/>
</dbReference>
<dbReference type="GO" id="GO:0003676">
    <property type="term" value="F:nucleic acid binding"/>
    <property type="evidence" value="ECO:0007669"/>
    <property type="project" value="InterPro"/>
</dbReference>
<dbReference type="InterPro" id="IPR025314">
    <property type="entry name" value="DUF4219"/>
</dbReference>
<gene>
    <name evidence="3" type="ORF">E3N88_00980</name>
</gene>
<name>A0A5N6PZP3_9ASTR</name>
<keyword evidence="1" id="KW-0862">Zinc</keyword>
<dbReference type="GO" id="GO:0008270">
    <property type="term" value="F:zinc ion binding"/>
    <property type="evidence" value="ECO:0007669"/>
    <property type="project" value="UniProtKB-KW"/>
</dbReference>
<evidence type="ECO:0000313" key="4">
    <source>
        <dbReference type="Proteomes" id="UP000326396"/>
    </source>
</evidence>
<dbReference type="PANTHER" id="PTHR35317:SF44">
    <property type="entry name" value="RNA-DIRECTED DNA POLYMERASE"/>
    <property type="match status" value="1"/>
</dbReference>
<dbReference type="Pfam" id="PF13961">
    <property type="entry name" value="DUF4219"/>
    <property type="match status" value="1"/>
</dbReference>